<evidence type="ECO:0000259" key="5">
    <source>
        <dbReference type="PROSITE" id="PS50902"/>
    </source>
</evidence>
<feature type="domain" description="Flavodoxin-like" evidence="5">
    <location>
        <begin position="4"/>
        <end position="195"/>
    </location>
</feature>
<dbReference type="Proteomes" id="UP000816034">
    <property type="component" value="Unassembled WGS sequence"/>
</dbReference>
<keyword evidence="2" id="KW-0285">Flavoprotein</keyword>
<proteinExistence type="inferred from homology"/>
<organism evidence="6 7">
    <name type="scientific">Naegleria lovaniensis</name>
    <name type="common">Amoeba</name>
    <dbReference type="NCBI Taxonomy" id="51637"/>
    <lineage>
        <taxon>Eukaryota</taxon>
        <taxon>Discoba</taxon>
        <taxon>Heterolobosea</taxon>
        <taxon>Tetramitia</taxon>
        <taxon>Eutetramitia</taxon>
        <taxon>Vahlkampfiidae</taxon>
        <taxon>Naegleria</taxon>
    </lineage>
</organism>
<dbReference type="InterPro" id="IPR005025">
    <property type="entry name" value="FMN_Rdtase-like_dom"/>
</dbReference>
<comment type="caution">
    <text evidence="6">The sequence shown here is derived from an EMBL/GenBank/DDBJ whole genome shotgun (WGS) entry which is preliminary data.</text>
</comment>
<dbReference type="EMBL" id="PYSW02000011">
    <property type="protein sequence ID" value="KAG2388207.1"/>
    <property type="molecule type" value="Genomic_DNA"/>
</dbReference>
<keyword evidence="4" id="KW-0560">Oxidoreductase</keyword>
<accession>A0AA88GSR7</accession>
<evidence type="ECO:0000256" key="4">
    <source>
        <dbReference type="ARBA" id="ARBA00023002"/>
    </source>
</evidence>
<sequence length="205" mass="21824">MVKVLVLFYSTYGHIWQMAEAIAEGAKQVEGAEVHVKRVPETLPAEILEKMGATQAQKAFEHIPVATVSELADYDAVIFGSPTRFGTMSGQLKSFIDACGQLWAKGALVGKVGSFFSSSNSQHGGNETTILTSIPNLLHLGFVYVGLPYSCTLQSGVDEVKGGSPYGATTIAGSMGERLPSSQEKEMAKFQGNHVAQIAKKLAAK</sequence>
<evidence type="ECO:0000313" key="6">
    <source>
        <dbReference type="EMBL" id="KAG2388207.1"/>
    </source>
</evidence>
<dbReference type="GO" id="GO:0003955">
    <property type="term" value="F:NAD(P)H dehydrogenase (quinone) activity"/>
    <property type="evidence" value="ECO:0007669"/>
    <property type="project" value="InterPro"/>
</dbReference>
<dbReference type="PROSITE" id="PS50902">
    <property type="entry name" value="FLAVODOXIN_LIKE"/>
    <property type="match status" value="1"/>
</dbReference>
<protein>
    <recommendedName>
        <fullName evidence="5">Flavodoxin-like domain-containing protein</fullName>
    </recommendedName>
</protein>
<evidence type="ECO:0000313" key="7">
    <source>
        <dbReference type="Proteomes" id="UP000816034"/>
    </source>
</evidence>
<dbReference type="AlphaFoldDB" id="A0AA88GSR7"/>
<dbReference type="RefSeq" id="XP_044552199.1">
    <property type="nucleotide sequence ID" value="XM_044686128.1"/>
</dbReference>
<keyword evidence="3" id="KW-0288">FMN</keyword>
<dbReference type="GO" id="GO:0016020">
    <property type="term" value="C:membrane"/>
    <property type="evidence" value="ECO:0007669"/>
    <property type="project" value="TreeGrafter"/>
</dbReference>
<evidence type="ECO:0000256" key="1">
    <source>
        <dbReference type="ARBA" id="ARBA00006961"/>
    </source>
</evidence>
<dbReference type="Pfam" id="PF03358">
    <property type="entry name" value="FMN_red"/>
    <property type="match status" value="1"/>
</dbReference>
<dbReference type="Gene3D" id="3.40.50.360">
    <property type="match status" value="1"/>
</dbReference>
<dbReference type="HAMAP" id="MF_01017">
    <property type="entry name" value="NQOR"/>
    <property type="match status" value="1"/>
</dbReference>
<dbReference type="PANTHER" id="PTHR30546:SF23">
    <property type="entry name" value="FLAVOPROTEIN-LIKE PROTEIN YCP4-RELATED"/>
    <property type="match status" value="1"/>
</dbReference>
<dbReference type="GO" id="GO:0010181">
    <property type="term" value="F:FMN binding"/>
    <property type="evidence" value="ECO:0007669"/>
    <property type="project" value="InterPro"/>
</dbReference>
<comment type="similarity">
    <text evidence="1">Belongs to the WrbA family.</text>
</comment>
<dbReference type="InterPro" id="IPR029039">
    <property type="entry name" value="Flavoprotein-like_sf"/>
</dbReference>
<name>A0AA88GSR7_NAELO</name>
<evidence type="ECO:0000256" key="2">
    <source>
        <dbReference type="ARBA" id="ARBA00022630"/>
    </source>
</evidence>
<gene>
    <name evidence="6" type="ORF">C9374_001057</name>
</gene>
<reference evidence="6 7" key="1">
    <citation type="journal article" date="2018" name="BMC Genomics">
        <title>The genome of Naegleria lovaniensis, the basis for a comparative approach to unravel pathogenicity factors of the human pathogenic amoeba N. fowleri.</title>
        <authorList>
            <person name="Liechti N."/>
            <person name="Schurch N."/>
            <person name="Bruggmann R."/>
            <person name="Wittwer M."/>
        </authorList>
    </citation>
    <scope>NUCLEOTIDE SEQUENCE [LARGE SCALE GENOMIC DNA]</scope>
    <source>
        <strain evidence="6 7">ATCC 30569</strain>
    </source>
</reference>
<dbReference type="NCBIfam" id="TIGR01755">
    <property type="entry name" value="flav_wrbA"/>
    <property type="match status" value="1"/>
</dbReference>
<dbReference type="SUPFAM" id="SSF52218">
    <property type="entry name" value="Flavoproteins"/>
    <property type="match status" value="1"/>
</dbReference>
<dbReference type="NCBIfam" id="NF002999">
    <property type="entry name" value="PRK03767.1"/>
    <property type="match status" value="1"/>
</dbReference>
<dbReference type="FunFam" id="3.40.50.360:FF:000001">
    <property type="entry name" value="NAD(P)H dehydrogenase (Quinone) FQR1-like"/>
    <property type="match status" value="1"/>
</dbReference>
<dbReference type="InterPro" id="IPR037513">
    <property type="entry name" value="NQO"/>
</dbReference>
<evidence type="ECO:0000256" key="3">
    <source>
        <dbReference type="ARBA" id="ARBA00022643"/>
    </source>
</evidence>
<keyword evidence="7" id="KW-1185">Reference proteome</keyword>
<dbReference type="PANTHER" id="PTHR30546">
    <property type="entry name" value="FLAVODOXIN-RELATED PROTEIN WRBA-RELATED"/>
    <property type="match status" value="1"/>
</dbReference>
<dbReference type="GeneID" id="68093513"/>
<dbReference type="InterPro" id="IPR010089">
    <property type="entry name" value="Flavoprotein_WrbA-like"/>
</dbReference>
<dbReference type="InterPro" id="IPR008254">
    <property type="entry name" value="Flavodoxin/NO_synth"/>
</dbReference>